<comment type="similarity">
    <text evidence="1">Belongs to the UDP-glycosyltransferase family.</text>
</comment>
<accession>A0A2Z6P0N2</accession>
<dbReference type="SUPFAM" id="SSF53756">
    <property type="entry name" value="UDP-Glycosyltransferase/glycogen phosphorylase"/>
    <property type="match status" value="1"/>
</dbReference>
<dbReference type="Gene3D" id="3.40.50.2000">
    <property type="entry name" value="Glycogen Phosphorylase B"/>
    <property type="match status" value="1"/>
</dbReference>
<dbReference type="PANTHER" id="PTHR48047:SF150">
    <property type="entry name" value="SOLANIDINE UDP-GLUCOSE GLUCOSYLTRANSFERASE 1"/>
    <property type="match status" value="1"/>
</dbReference>
<evidence type="ECO:0000256" key="2">
    <source>
        <dbReference type="ARBA" id="ARBA00022676"/>
    </source>
</evidence>
<reference evidence="4" key="1">
    <citation type="journal article" date="2017" name="Front. Plant Sci.">
        <title>Climate Clever Clovers: New Paradigm to Reduce the Environmental Footprint of Ruminants by Breeding Low Methanogenic Forages Utilizing Haplotype Variation.</title>
        <authorList>
            <person name="Kaur P."/>
            <person name="Appels R."/>
            <person name="Bayer P.E."/>
            <person name="Keeble-Gagnere G."/>
            <person name="Wang J."/>
            <person name="Hirakawa H."/>
            <person name="Shirasawa K."/>
            <person name="Vercoe P."/>
            <person name="Stefanova K."/>
            <person name="Durmic Z."/>
            <person name="Nichols P."/>
            <person name="Revell C."/>
            <person name="Isobe S.N."/>
            <person name="Edwards D."/>
            <person name="Erskine W."/>
        </authorList>
    </citation>
    <scope>NUCLEOTIDE SEQUENCE [LARGE SCALE GENOMIC DNA]</scope>
    <source>
        <strain evidence="4">cv. Daliak</strain>
    </source>
</reference>
<evidence type="ECO:0000256" key="1">
    <source>
        <dbReference type="ARBA" id="ARBA00009995"/>
    </source>
</evidence>
<gene>
    <name evidence="3" type="ORF">TSUD_240240</name>
</gene>
<proteinExistence type="inferred from homology"/>
<sequence>MLSHEANSLKLIFLPFISTSHIIPMVDMARLFAIHGGVDITIITTVGNIGIFQNSIDRDFSTHGHSIKTHILEFPAKIVGLPVGIENLNADTPPDMASKVVEGFEMLRPQIENYLLGEMLEVDCIVSDMFYPWTVEVASKLDIPRIVFCPASIFSRCAELSFEQHPIHTKVDSDSHKLLLLGYRISWK</sequence>
<keyword evidence="4" id="KW-1185">Reference proteome</keyword>
<name>A0A2Z6P0N2_TRISU</name>
<organism evidence="3 4">
    <name type="scientific">Trifolium subterraneum</name>
    <name type="common">Subterranean clover</name>
    <dbReference type="NCBI Taxonomy" id="3900"/>
    <lineage>
        <taxon>Eukaryota</taxon>
        <taxon>Viridiplantae</taxon>
        <taxon>Streptophyta</taxon>
        <taxon>Embryophyta</taxon>
        <taxon>Tracheophyta</taxon>
        <taxon>Spermatophyta</taxon>
        <taxon>Magnoliopsida</taxon>
        <taxon>eudicotyledons</taxon>
        <taxon>Gunneridae</taxon>
        <taxon>Pentapetalae</taxon>
        <taxon>rosids</taxon>
        <taxon>fabids</taxon>
        <taxon>Fabales</taxon>
        <taxon>Fabaceae</taxon>
        <taxon>Papilionoideae</taxon>
        <taxon>50 kb inversion clade</taxon>
        <taxon>NPAAA clade</taxon>
        <taxon>Hologalegina</taxon>
        <taxon>IRL clade</taxon>
        <taxon>Trifolieae</taxon>
        <taxon>Trifolium</taxon>
    </lineage>
</organism>
<protein>
    <submittedName>
        <fullName evidence="3">Uncharacterized protein</fullName>
    </submittedName>
</protein>
<evidence type="ECO:0000313" key="4">
    <source>
        <dbReference type="Proteomes" id="UP000242715"/>
    </source>
</evidence>
<evidence type="ECO:0000313" key="3">
    <source>
        <dbReference type="EMBL" id="GAU50031.1"/>
    </source>
</evidence>
<dbReference type="AlphaFoldDB" id="A0A2Z6P0N2"/>
<dbReference type="EMBL" id="DF974677">
    <property type="protein sequence ID" value="GAU50031.1"/>
    <property type="molecule type" value="Genomic_DNA"/>
</dbReference>
<dbReference type="OrthoDB" id="1429485at2759"/>
<dbReference type="PANTHER" id="PTHR48047">
    <property type="entry name" value="GLYCOSYLTRANSFERASE"/>
    <property type="match status" value="1"/>
</dbReference>
<dbReference type="Proteomes" id="UP000242715">
    <property type="component" value="Unassembled WGS sequence"/>
</dbReference>
<keyword evidence="2" id="KW-0808">Transferase</keyword>
<dbReference type="GO" id="GO:0035251">
    <property type="term" value="F:UDP-glucosyltransferase activity"/>
    <property type="evidence" value="ECO:0007669"/>
    <property type="project" value="TreeGrafter"/>
</dbReference>
<keyword evidence="2" id="KW-0328">Glycosyltransferase</keyword>